<dbReference type="AlphaFoldDB" id="A0A653K7L9"/>
<proteinExistence type="predicted"/>
<evidence type="ECO:0000256" key="1">
    <source>
        <dbReference type="SAM" id="Phobius"/>
    </source>
</evidence>
<keyword evidence="1" id="KW-1133">Transmembrane helix</keyword>
<evidence type="ECO:0000313" key="3">
    <source>
        <dbReference type="Proteomes" id="UP000430404"/>
    </source>
</evidence>
<organism evidence="2 3">
    <name type="scientific">Acinetobacter proteolyticus</name>
    <dbReference type="NCBI Taxonomy" id="1776741"/>
    <lineage>
        <taxon>Bacteria</taxon>
        <taxon>Pseudomonadati</taxon>
        <taxon>Pseudomonadota</taxon>
        <taxon>Gammaproteobacteria</taxon>
        <taxon>Moraxellales</taxon>
        <taxon>Moraxellaceae</taxon>
        <taxon>Acinetobacter</taxon>
    </lineage>
</organism>
<dbReference type="Proteomes" id="UP000430404">
    <property type="component" value="Unassembled WGS sequence"/>
</dbReference>
<sequence length="52" mass="6124">MCFHGFTIIYLIIGCTTKDYKHSQTLYLKIILLLILNLSIYDNKTLFIKTLK</sequence>
<feature type="transmembrane region" description="Helical" evidence="1">
    <location>
        <begin position="26"/>
        <end position="43"/>
    </location>
</feature>
<reference evidence="2 3" key="1">
    <citation type="submission" date="2019-10" db="EMBL/GenBank/DDBJ databases">
        <authorList>
            <person name="Karimi E."/>
        </authorList>
    </citation>
    <scope>NUCLEOTIDE SEQUENCE [LARGE SCALE GENOMIC DNA]</scope>
    <source>
        <strain evidence="2">Acinetobacter sp. 8BE</strain>
    </source>
</reference>
<name>A0A653K7L9_9GAMM</name>
<protein>
    <submittedName>
        <fullName evidence="2">Uncharacterized protein</fullName>
    </submittedName>
</protein>
<accession>A0A653K7L9</accession>
<keyword evidence="1" id="KW-0812">Transmembrane</keyword>
<keyword evidence="1" id="KW-0472">Membrane</keyword>
<gene>
    <name evidence="2" type="ORF">ACI8B_290169</name>
</gene>
<evidence type="ECO:0000313" key="2">
    <source>
        <dbReference type="EMBL" id="VXA56466.1"/>
    </source>
</evidence>
<dbReference type="EMBL" id="CABWKZ010000022">
    <property type="protein sequence ID" value="VXA56466.1"/>
    <property type="molecule type" value="Genomic_DNA"/>
</dbReference>